<feature type="transmembrane region" description="Helical" evidence="3">
    <location>
        <begin position="32"/>
        <end position="51"/>
    </location>
</feature>
<dbReference type="SMART" id="SM00034">
    <property type="entry name" value="CLECT"/>
    <property type="match status" value="1"/>
</dbReference>
<proteinExistence type="predicted"/>
<dbReference type="InterPro" id="IPR033989">
    <property type="entry name" value="CD209-like_CTLD"/>
</dbReference>
<evidence type="ECO:0000313" key="5">
    <source>
        <dbReference type="EMBL" id="KAL3056018.1"/>
    </source>
</evidence>
<dbReference type="SUPFAM" id="SSF56436">
    <property type="entry name" value="C-type lectin-like"/>
    <property type="match status" value="1"/>
</dbReference>
<reference evidence="5 6" key="1">
    <citation type="journal article" date="2022" name="G3 (Bethesda)">
        <title>Evaluating Illumina-, Nanopore-, and PacBio-based genome assembly strategies with the bald notothen, Trematomus borchgrevinki.</title>
        <authorList>
            <person name="Rayamajhi N."/>
            <person name="Cheng C.C."/>
            <person name="Catchen J.M."/>
        </authorList>
    </citation>
    <scope>NUCLEOTIDE SEQUENCE [LARGE SCALE GENOMIC DNA]</scope>
    <source>
        <strain evidence="5">AGRC-2024</strain>
    </source>
</reference>
<evidence type="ECO:0000256" key="2">
    <source>
        <dbReference type="ARBA" id="ARBA00023157"/>
    </source>
</evidence>
<dbReference type="Proteomes" id="UP001619887">
    <property type="component" value="Unassembled WGS sequence"/>
</dbReference>
<dbReference type="Pfam" id="PF00059">
    <property type="entry name" value="Lectin_C"/>
    <property type="match status" value="1"/>
</dbReference>
<organism evidence="5 6">
    <name type="scientific">Pagothenia borchgrevinki</name>
    <name type="common">Bald rockcod</name>
    <name type="synonym">Trematomus borchgrevinki</name>
    <dbReference type="NCBI Taxonomy" id="8213"/>
    <lineage>
        <taxon>Eukaryota</taxon>
        <taxon>Metazoa</taxon>
        <taxon>Chordata</taxon>
        <taxon>Craniata</taxon>
        <taxon>Vertebrata</taxon>
        <taxon>Euteleostomi</taxon>
        <taxon>Actinopterygii</taxon>
        <taxon>Neopterygii</taxon>
        <taxon>Teleostei</taxon>
        <taxon>Neoteleostei</taxon>
        <taxon>Acanthomorphata</taxon>
        <taxon>Eupercaria</taxon>
        <taxon>Perciformes</taxon>
        <taxon>Notothenioidei</taxon>
        <taxon>Nototheniidae</taxon>
        <taxon>Pagothenia</taxon>
    </lineage>
</organism>
<evidence type="ECO:0000313" key="6">
    <source>
        <dbReference type="Proteomes" id="UP001619887"/>
    </source>
</evidence>
<protein>
    <recommendedName>
        <fullName evidence="4">C-type lectin domain-containing protein</fullName>
    </recommendedName>
</protein>
<gene>
    <name evidence="5" type="ORF">OYC64_018677</name>
</gene>
<dbReference type="InterPro" id="IPR018378">
    <property type="entry name" value="C-type_lectin_CS"/>
</dbReference>
<accession>A0ABD2GQQ4</accession>
<keyword evidence="6" id="KW-1185">Reference proteome</keyword>
<dbReference type="GO" id="GO:0030246">
    <property type="term" value="F:carbohydrate binding"/>
    <property type="evidence" value="ECO:0007669"/>
    <property type="project" value="UniProtKB-KW"/>
</dbReference>
<reference evidence="5 6" key="2">
    <citation type="journal article" date="2024" name="G3 (Bethesda)">
        <title>The genome of the cryopelagic Antarctic bald notothen, Trematomus borchgrevinki.</title>
        <authorList>
            <person name="Rayamajhi N."/>
            <person name="Rivera-Colon A.G."/>
            <person name="Minhas B.F."/>
            <person name="Cheng C.C."/>
            <person name="Catchen J.M."/>
        </authorList>
    </citation>
    <scope>NUCLEOTIDE SEQUENCE [LARGE SCALE GENOMIC DNA]</scope>
    <source>
        <strain evidence="5">AGRC-2024</strain>
    </source>
</reference>
<dbReference type="Gene3D" id="3.10.100.10">
    <property type="entry name" value="Mannose-Binding Protein A, subunit A"/>
    <property type="match status" value="1"/>
</dbReference>
<dbReference type="PROSITE" id="PS00615">
    <property type="entry name" value="C_TYPE_LECTIN_1"/>
    <property type="match status" value="1"/>
</dbReference>
<dbReference type="InterPro" id="IPR050111">
    <property type="entry name" value="C-type_lectin/snaclec_domain"/>
</dbReference>
<sequence length="232" mass="26233">MEEINDDVETVKPLTPRSAIQEGPRRFPRAPVLGFGLLSVFPLVVLIRLTVYCRYSEGVADADLSAVKANLTGRLQARDQLVNQLKANLTKKTREVDRLQSLMDKAKTCPEGWRMFGCSCYLFSTEEASWEQSRQNCRARGAHLVIVDSNEEQDFITSMTKKDTWIGLSDREEEGTWKWVDGSPLTLTFWKGGEPNNGAGGSEEDCAYIYSNKNVWNDAFCSVDLLWMCEKD</sequence>
<dbReference type="EMBL" id="JBIYXZ010002076">
    <property type="protein sequence ID" value="KAL3056018.1"/>
    <property type="molecule type" value="Genomic_DNA"/>
</dbReference>
<evidence type="ECO:0000259" key="4">
    <source>
        <dbReference type="PROSITE" id="PS50041"/>
    </source>
</evidence>
<dbReference type="AlphaFoldDB" id="A0ABD2GQQ4"/>
<evidence type="ECO:0000256" key="3">
    <source>
        <dbReference type="SAM" id="Phobius"/>
    </source>
</evidence>
<dbReference type="CDD" id="cd03590">
    <property type="entry name" value="CLECT_DC-SIGN_like"/>
    <property type="match status" value="1"/>
</dbReference>
<comment type="caution">
    <text evidence="5">The sequence shown here is derived from an EMBL/GenBank/DDBJ whole genome shotgun (WGS) entry which is preliminary data.</text>
</comment>
<dbReference type="InterPro" id="IPR001304">
    <property type="entry name" value="C-type_lectin-like"/>
</dbReference>
<dbReference type="InterPro" id="IPR016186">
    <property type="entry name" value="C-type_lectin-like/link_sf"/>
</dbReference>
<evidence type="ECO:0000256" key="1">
    <source>
        <dbReference type="ARBA" id="ARBA00022734"/>
    </source>
</evidence>
<dbReference type="InterPro" id="IPR016187">
    <property type="entry name" value="CTDL_fold"/>
</dbReference>
<name>A0ABD2GQQ4_PAGBO</name>
<keyword evidence="2" id="KW-1015">Disulfide bond</keyword>
<keyword evidence="3" id="KW-1133">Transmembrane helix</keyword>
<dbReference type="PROSITE" id="PS50041">
    <property type="entry name" value="C_TYPE_LECTIN_2"/>
    <property type="match status" value="1"/>
</dbReference>
<keyword evidence="1" id="KW-0430">Lectin</keyword>
<feature type="domain" description="C-type lectin" evidence="4">
    <location>
        <begin position="116"/>
        <end position="230"/>
    </location>
</feature>
<dbReference type="PANTHER" id="PTHR22803">
    <property type="entry name" value="MANNOSE, PHOSPHOLIPASE, LECTIN RECEPTOR RELATED"/>
    <property type="match status" value="1"/>
</dbReference>
<keyword evidence="3" id="KW-0472">Membrane</keyword>
<keyword evidence="3" id="KW-0812">Transmembrane</keyword>